<dbReference type="AlphaFoldDB" id="A0A0F9DQ78"/>
<gene>
    <name evidence="1" type="ORF">LCGC14_2461660</name>
</gene>
<organism evidence="1">
    <name type="scientific">marine sediment metagenome</name>
    <dbReference type="NCBI Taxonomy" id="412755"/>
    <lineage>
        <taxon>unclassified sequences</taxon>
        <taxon>metagenomes</taxon>
        <taxon>ecological metagenomes</taxon>
    </lineage>
</organism>
<sequence>MMAEHEKWEFQDSDEQIIIVGGKDRDYICSIQIKQCGGGAIASAMEGRRKANARCICRDHNNVDALLDAVEKAMNWSENEADKRYFKEVISQAQENPNG</sequence>
<accession>A0A0F9DQ78</accession>
<protein>
    <submittedName>
        <fullName evidence="1">Uncharacterized protein</fullName>
    </submittedName>
</protein>
<reference evidence="1" key="1">
    <citation type="journal article" date="2015" name="Nature">
        <title>Complex archaea that bridge the gap between prokaryotes and eukaryotes.</title>
        <authorList>
            <person name="Spang A."/>
            <person name="Saw J.H."/>
            <person name="Jorgensen S.L."/>
            <person name="Zaremba-Niedzwiedzka K."/>
            <person name="Martijn J."/>
            <person name="Lind A.E."/>
            <person name="van Eijk R."/>
            <person name="Schleper C."/>
            <person name="Guy L."/>
            <person name="Ettema T.J."/>
        </authorList>
    </citation>
    <scope>NUCLEOTIDE SEQUENCE</scope>
</reference>
<name>A0A0F9DQ78_9ZZZZ</name>
<dbReference type="EMBL" id="LAZR01038342">
    <property type="protein sequence ID" value="KKL19816.1"/>
    <property type="molecule type" value="Genomic_DNA"/>
</dbReference>
<comment type="caution">
    <text evidence="1">The sequence shown here is derived from an EMBL/GenBank/DDBJ whole genome shotgun (WGS) entry which is preliminary data.</text>
</comment>
<proteinExistence type="predicted"/>
<evidence type="ECO:0000313" key="1">
    <source>
        <dbReference type="EMBL" id="KKL19816.1"/>
    </source>
</evidence>